<dbReference type="CDD" id="cd04301">
    <property type="entry name" value="NAT_SF"/>
    <property type="match status" value="1"/>
</dbReference>
<proteinExistence type="predicted"/>
<evidence type="ECO:0000259" key="1">
    <source>
        <dbReference type="PROSITE" id="PS51186"/>
    </source>
</evidence>
<dbReference type="AlphaFoldDB" id="A0A0R2AXV1"/>
<protein>
    <recommendedName>
        <fullName evidence="1">N-acetyltransferase domain-containing protein</fullName>
    </recommendedName>
</protein>
<dbReference type="Gene3D" id="3.40.630.30">
    <property type="match status" value="1"/>
</dbReference>
<name>A0A0R2AXV1_9LACO</name>
<dbReference type="Proteomes" id="UP000052012">
    <property type="component" value="Unassembled WGS sequence"/>
</dbReference>
<sequence>MSDVSNTLAKPNDAKNLIKLLKQLTKESDTFTVDRSLGQISEQDEARQIMLINQTRNNIILVAKLEDTTHDVDELIGVVTIQQIDDTKCGELGVAVLKDYWNQGVGSALVEESIDWGCDYSNLENFYLVVKKDNLAAIHLYEKIGFKKSKNRFIKMDTNLKSTYEMNYQLKK</sequence>
<dbReference type="PROSITE" id="PS51186">
    <property type="entry name" value="GNAT"/>
    <property type="match status" value="1"/>
</dbReference>
<dbReference type="OrthoDB" id="948250at2"/>
<dbReference type="PANTHER" id="PTHR43415:SF3">
    <property type="entry name" value="GNAT-FAMILY ACETYLTRANSFERASE"/>
    <property type="match status" value="1"/>
</dbReference>
<comment type="caution">
    <text evidence="2">The sequence shown here is derived from an EMBL/GenBank/DDBJ whole genome shotgun (WGS) entry which is preliminary data.</text>
</comment>
<evidence type="ECO:0000313" key="2">
    <source>
        <dbReference type="EMBL" id="KRM67692.1"/>
    </source>
</evidence>
<evidence type="ECO:0000313" key="3">
    <source>
        <dbReference type="Proteomes" id="UP000052012"/>
    </source>
</evidence>
<dbReference type="RefSeq" id="WP_056966629.1">
    <property type="nucleotide sequence ID" value="NZ_AYYQ01000035.1"/>
</dbReference>
<dbReference type="STRING" id="1423781.FD06_GL000409"/>
<dbReference type="GO" id="GO:0016747">
    <property type="term" value="F:acyltransferase activity, transferring groups other than amino-acyl groups"/>
    <property type="evidence" value="ECO:0007669"/>
    <property type="project" value="InterPro"/>
</dbReference>
<dbReference type="PANTHER" id="PTHR43415">
    <property type="entry name" value="SPERMIDINE N(1)-ACETYLTRANSFERASE"/>
    <property type="match status" value="1"/>
</dbReference>
<reference evidence="2 3" key="1">
    <citation type="journal article" date="2015" name="Genome Announc.">
        <title>Expanding the biotechnology potential of lactobacilli through comparative genomics of 213 strains and associated genera.</title>
        <authorList>
            <person name="Sun Z."/>
            <person name="Harris H.M."/>
            <person name="McCann A."/>
            <person name="Guo C."/>
            <person name="Argimon S."/>
            <person name="Zhang W."/>
            <person name="Yang X."/>
            <person name="Jeffery I.B."/>
            <person name="Cooney J.C."/>
            <person name="Kagawa T.F."/>
            <person name="Liu W."/>
            <person name="Song Y."/>
            <person name="Salvetti E."/>
            <person name="Wrobel A."/>
            <person name="Rasinkangas P."/>
            <person name="Parkhill J."/>
            <person name="Rea M.C."/>
            <person name="O'Sullivan O."/>
            <person name="Ritari J."/>
            <person name="Douillard F.P."/>
            <person name="Paul Ross R."/>
            <person name="Yang R."/>
            <person name="Briner A.E."/>
            <person name="Felis G.E."/>
            <person name="de Vos W.M."/>
            <person name="Barrangou R."/>
            <person name="Klaenhammer T.R."/>
            <person name="Caufield P.W."/>
            <person name="Cui Y."/>
            <person name="Zhang H."/>
            <person name="O'Toole P.W."/>
        </authorList>
    </citation>
    <scope>NUCLEOTIDE SEQUENCE [LARGE SCALE GENOMIC DNA]</scope>
    <source>
        <strain evidence="2 3">DSM 23829</strain>
    </source>
</reference>
<accession>A0A0R2AXV1</accession>
<dbReference type="InterPro" id="IPR000182">
    <property type="entry name" value="GNAT_dom"/>
</dbReference>
<keyword evidence="3" id="KW-1185">Reference proteome</keyword>
<dbReference type="InterPro" id="IPR016181">
    <property type="entry name" value="Acyl_CoA_acyltransferase"/>
</dbReference>
<dbReference type="PATRIC" id="fig|1423781.4.peg.420"/>
<organism evidence="2 3">
    <name type="scientific">Apilactobacillus ozensis DSM 23829 = JCM 17196</name>
    <dbReference type="NCBI Taxonomy" id="1423781"/>
    <lineage>
        <taxon>Bacteria</taxon>
        <taxon>Bacillati</taxon>
        <taxon>Bacillota</taxon>
        <taxon>Bacilli</taxon>
        <taxon>Lactobacillales</taxon>
        <taxon>Lactobacillaceae</taxon>
        <taxon>Apilactobacillus</taxon>
    </lineage>
</organism>
<feature type="domain" description="N-acetyltransferase" evidence="1">
    <location>
        <begin position="4"/>
        <end position="171"/>
    </location>
</feature>
<dbReference type="EMBL" id="AYYQ01000035">
    <property type="protein sequence ID" value="KRM67692.1"/>
    <property type="molecule type" value="Genomic_DNA"/>
</dbReference>
<gene>
    <name evidence="2" type="ORF">FD06_GL000409</name>
</gene>
<dbReference type="SUPFAM" id="SSF55729">
    <property type="entry name" value="Acyl-CoA N-acyltransferases (Nat)"/>
    <property type="match status" value="1"/>
</dbReference>
<dbReference type="Pfam" id="PF00583">
    <property type="entry name" value="Acetyltransf_1"/>
    <property type="match status" value="1"/>
</dbReference>